<protein>
    <recommendedName>
        <fullName evidence="6">H15 domain-containing protein</fullName>
    </recommendedName>
</protein>
<dbReference type="EMBL" id="JAKOGI010000355">
    <property type="protein sequence ID" value="KAJ8436230.1"/>
    <property type="molecule type" value="Genomic_DNA"/>
</dbReference>
<dbReference type="GO" id="GO:0005730">
    <property type="term" value="C:nucleolus"/>
    <property type="evidence" value="ECO:0007669"/>
    <property type="project" value="TreeGrafter"/>
</dbReference>
<sequence>MIIAAIDALNEKMGSNKTSISKYIESKYQNLPAGHSTLLRHHLNRMKDTGELIFWKNNYMKPDPNFIRRGRGRPPKPKEPGMPTSASARPRGRPRNDEDGPGETPASAESFPVKKPKASPSENTDGNADRGSIPAPTKTGRPRGRPPKAKPQMGLVVGGREETWEGRVLLCVCVIWLLYIVELLVSNADVLWASPSELGRD</sequence>
<evidence type="ECO:0000313" key="8">
    <source>
        <dbReference type="Proteomes" id="UP001153076"/>
    </source>
</evidence>
<comment type="subcellular location">
    <subcellularLocation>
        <location evidence="2">Chromosome</location>
    </subcellularLocation>
    <subcellularLocation>
        <location evidence="1">Nucleus</location>
    </subcellularLocation>
</comment>
<dbReference type="FunFam" id="1.10.10.10:FF:000493">
    <property type="entry name" value="HMG-Y-related protein A"/>
    <property type="match status" value="1"/>
</dbReference>
<evidence type="ECO:0000256" key="1">
    <source>
        <dbReference type="ARBA" id="ARBA00004123"/>
    </source>
</evidence>
<comment type="caution">
    <text evidence="7">The sequence shown here is derived from an EMBL/GenBank/DDBJ whole genome shotgun (WGS) entry which is preliminary data.</text>
</comment>
<dbReference type="Pfam" id="PF00538">
    <property type="entry name" value="Linker_histone"/>
    <property type="match status" value="1"/>
</dbReference>
<dbReference type="GO" id="GO:0045910">
    <property type="term" value="P:negative regulation of DNA recombination"/>
    <property type="evidence" value="ECO:0007669"/>
    <property type="project" value="TreeGrafter"/>
</dbReference>
<keyword evidence="8" id="KW-1185">Reference proteome</keyword>
<evidence type="ECO:0000256" key="4">
    <source>
        <dbReference type="ARBA" id="ARBA00023242"/>
    </source>
</evidence>
<dbReference type="OrthoDB" id="1110759at2759"/>
<dbReference type="SUPFAM" id="SSF46785">
    <property type="entry name" value="Winged helix' DNA-binding domain"/>
    <property type="match status" value="1"/>
</dbReference>
<dbReference type="Gene3D" id="1.10.10.10">
    <property type="entry name" value="Winged helix-like DNA-binding domain superfamily/Winged helix DNA-binding domain"/>
    <property type="match status" value="1"/>
</dbReference>
<dbReference type="GO" id="GO:0006334">
    <property type="term" value="P:nucleosome assembly"/>
    <property type="evidence" value="ECO:0007669"/>
    <property type="project" value="InterPro"/>
</dbReference>
<reference evidence="7" key="1">
    <citation type="submission" date="2022-04" db="EMBL/GenBank/DDBJ databases">
        <title>Carnegiea gigantea Genome sequencing and assembly v2.</title>
        <authorList>
            <person name="Copetti D."/>
            <person name="Sanderson M.J."/>
            <person name="Burquez A."/>
            <person name="Wojciechowski M.F."/>
        </authorList>
    </citation>
    <scope>NUCLEOTIDE SEQUENCE</scope>
    <source>
        <strain evidence="7">SGP5-SGP5p</strain>
        <tissue evidence="7">Aerial part</tissue>
    </source>
</reference>
<dbReference type="GO" id="GO:0003690">
    <property type="term" value="F:double-stranded DNA binding"/>
    <property type="evidence" value="ECO:0007669"/>
    <property type="project" value="TreeGrafter"/>
</dbReference>
<dbReference type="SMART" id="SM00384">
    <property type="entry name" value="AT_hook"/>
    <property type="match status" value="3"/>
</dbReference>
<dbReference type="PANTHER" id="PTHR11467:SF103">
    <property type="entry name" value="HMG-Y-RELATED PROTEIN A"/>
    <property type="match status" value="1"/>
</dbReference>
<dbReference type="InterPro" id="IPR017956">
    <property type="entry name" value="AT_hook_DNA-bd_motif"/>
</dbReference>
<dbReference type="SMART" id="SM00526">
    <property type="entry name" value="H15"/>
    <property type="match status" value="1"/>
</dbReference>
<dbReference type="GO" id="GO:0031492">
    <property type="term" value="F:nucleosomal DNA binding"/>
    <property type="evidence" value="ECO:0007669"/>
    <property type="project" value="TreeGrafter"/>
</dbReference>
<dbReference type="GO" id="GO:0030261">
    <property type="term" value="P:chromosome condensation"/>
    <property type="evidence" value="ECO:0007669"/>
    <property type="project" value="TreeGrafter"/>
</dbReference>
<evidence type="ECO:0000313" key="7">
    <source>
        <dbReference type="EMBL" id="KAJ8436230.1"/>
    </source>
</evidence>
<evidence type="ECO:0000256" key="2">
    <source>
        <dbReference type="ARBA" id="ARBA00004286"/>
    </source>
</evidence>
<dbReference type="InterPro" id="IPR036390">
    <property type="entry name" value="WH_DNA-bd_sf"/>
</dbReference>
<dbReference type="GO" id="GO:0000786">
    <property type="term" value="C:nucleosome"/>
    <property type="evidence" value="ECO:0007669"/>
    <property type="project" value="InterPro"/>
</dbReference>
<gene>
    <name evidence="7" type="ORF">Cgig2_023405</name>
</gene>
<dbReference type="PROSITE" id="PS51504">
    <property type="entry name" value="H15"/>
    <property type="match status" value="1"/>
</dbReference>
<dbReference type="PRINTS" id="PR00929">
    <property type="entry name" value="ATHOOK"/>
</dbReference>
<dbReference type="InterPro" id="IPR036388">
    <property type="entry name" value="WH-like_DNA-bd_sf"/>
</dbReference>
<dbReference type="Pfam" id="PF02178">
    <property type="entry name" value="AT_hook"/>
    <property type="match status" value="2"/>
</dbReference>
<feature type="region of interest" description="Disordered" evidence="5">
    <location>
        <begin position="60"/>
        <end position="154"/>
    </location>
</feature>
<dbReference type="PANTHER" id="PTHR11467">
    <property type="entry name" value="HISTONE H1"/>
    <property type="match status" value="1"/>
</dbReference>
<evidence type="ECO:0000259" key="6">
    <source>
        <dbReference type="PROSITE" id="PS51504"/>
    </source>
</evidence>
<dbReference type="InterPro" id="IPR005818">
    <property type="entry name" value="Histone_H1/H5_H15"/>
</dbReference>
<evidence type="ECO:0000256" key="5">
    <source>
        <dbReference type="SAM" id="MobiDB-lite"/>
    </source>
</evidence>
<dbReference type="AlphaFoldDB" id="A0A9Q1QCZ1"/>
<accession>A0A9Q1QCZ1</accession>
<keyword evidence="3" id="KW-0238">DNA-binding</keyword>
<feature type="domain" description="H15" evidence="6">
    <location>
        <begin position="1"/>
        <end position="63"/>
    </location>
</feature>
<dbReference type="Proteomes" id="UP001153076">
    <property type="component" value="Unassembled WGS sequence"/>
</dbReference>
<name>A0A9Q1QCZ1_9CARY</name>
<evidence type="ECO:0000256" key="3">
    <source>
        <dbReference type="ARBA" id="ARBA00023125"/>
    </source>
</evidence>
<organism evidence="7 8">
    <name type="scientific">Carnegiea gigantea</name>
    <dbReference type="NCBI Taxonomy" id="171969"/>
    <lineage>
        <taxon>Eukaryota</taxon>
        <taxon>Viridiplantae</taxon>
        <taxon>Streptophyta</taxon>
        <taxon>Embryophyta</taxon>
        <taxon>Tracheophyta</taxon>
        <taxon>Spermatophyta</taxon>
        <taxon>Magnoliopsida</taxon>
        <taxon>eudicotyledons</taxon>
        <taxon>Gunneridae</taxon>
        <taxon>Pentapetalae</taxon>
        <taxon>Caryophyllales</taxon>
        <taxon>Cactineae</taxon>
        <taxon>Cactaceae</taxon>
        <taxon>Cactoideae</taxon>
        <taxon>Echinocereeae</taxon>
        <taxon>Carnegiea</taxon>
    </lineage>
</organism>
<keyword evidence="4" id="KW-0539">Nucleus</keyword>
<proteinExistence type="predicted"/>